<gene>
    <name evidence="3" type="ORF">FGO68_gene16865</name>
</gene>
<keyword evidence="1" id="KW-0175">Coiled coil</keyword>
<feature type="region of interest" description="Disordered" evidence="2">
    <location>
        <begin position="83"/>
        <end position="110"/>
    </location>
</feature>
<feature type="coiled-coil region" evidence="1">
    <location>
        <begin position="218"/>
        <end position="336"/>
    </location>
</feature>
<dbReference type="AlphaFoldDB" id="A0A8J8NV31"/>
<proteinExistence type="predicted"/>
<feature type="compositionally biased region" description="Polar residues" evidence="2">
    <location>
        <begin position="436"/>
        <end position="451"/>
    </location>
</feature>
<evidence type="ECO:0000256" key="1">
    <source>
        <dbReference type="SAM" id="Coils"/>
    </source>
</evidence>
<dbReference type="EMBL" id="RRYP01006390">
    <property type="protein sequence ID" value="TNV81239.1"/>
    <property type="molecule type" value="Genomic_DNA"/>
</dbReference>
<feature type="region of interest" description="Disordered" evidence="2">
    <location>
        <begin position="1"/>
        <end position="33"/>
    </location>
</feature>
<feature type="compositionally biased region" description="Polar residues" evidence="2">
    <location>
        <begin position="101"/>
        <end position="110"/>
    </location>
</feature>
<keyword evidence="4" id="KW-1185">Reference proteome</keyword>
<feature type="region of interest" description="Disordered" evidence="2">
    <location>
        <begin position="359"/>
        <end position="406"/>
    </location>
</feature>
<organism evidence="3 4">
    <name type="scientific">Halteria grandinella</name>
    <dbReference type="NCBI Taxonomy" id="5974"/>
    <lineage>
        <taxon>Eukaryota</taxon>
        <taxon>Sar</taxon>
        <taxon>Alveolata</taxon>
        <taxon>Ciliophora</taxon>
        <taxon>Intramacronucleata</taxon>
        <taxon>Spirotrichea</taxon>
        <taxon>Stichotrichia</taxon>
        <taxon>Sporadotrichida</taxon>
        <taxon>Halteriidae</taxon>
        <taxon>Halteria</taxon>
    </lineage>
</organism>
<feature type="compositionally biased region" description="Polar residues" evidence="2">
    <location>
        <begin position="13"/>
        <end position="29"/>
    </location>
</feature>
<comment type="caution">
    <text evidence="3">The sequence shown here is derived from an EMBL/GenBank/DDBJ whole genome shotgun (WGS) entry which is preliminary data.</text>
</comment>
<name>A0A8J8NV31_HALGN</name>
<feature type="compositionally biased region" description="Basic and acidic residues" evidence="2">
    <location>
        <begin position="422"/>
        <end position="434"/>
    </location>
</feature>
<accession>A0A8J8NV31</accession>
<protein>
    <submittedName>
        <fullName evidence="3">Uncharacterized protein</fullName>
    </submittedName>
</protein>
<dbReference type="Proteomes" id="UP000785679">
    <property type="component" value="Unassembled WGS sequence"/>
</dbReference>
<reference evidence="3" key="1">
    <citation type="submission" date="2019-06" db="EMBL/GenBank/DDBJ databases">
        <authorList>
            <person name="Zheng W."/>
        </authorList>
    </citation>
    <scope>NUCLEOTIDE SEQUENCE</scope>
    <source>
        <strain evidence="3">QDHG01</strain>
    </source>
</reference>
<feature type="region of interest" description="Disordered" evidence="2">
    <location>
        <begin position="420"/>
        <end position="466"/>
    </location>
</feature>
<sequence>MSHQEGINKIMADSTTSSFTNQLSTSPRNMSLKEQRIQQIQHSKHANVNKNNPNNMTELTMDSSNHNKAQLMLTQGSFGAISNLTPTRNLKSLKRDRSAQRPRSSLLSTPNLEGRCSFMGRIFNCDRKDASNDGHIQEGDGLKMNRIASQIREQHEKIQLLQSRINALQRQSSKSVTRVDKLEKAKTAVISNKVNRDEVKIKRREVEVQKIVEVEVKKVKVVQQKKVEEEKVKKVKEEIVKKRIQEVEKLKQQELQRRIKIEKQFVIAIEANRIKAMQAKREKQIIVQQKKSMEREFLNHIKHQSFLEKEQKLEELRKVEEQVKELEVIEQQYIHRLQQTIAWEQRQTEQFKEEVGRHLTNHGDSSKFISPTSSKRKSTFNTPKPLNSQMNSSYKPSIDPASSNSALKHAVKEISISITPRVRQEAKRQTDERNPSFGNLSVNFSSPSPQTGKGPFSIAHKTQTTPIDHQTIPVDAKRFTFSNNSQAATGQQKLQESRSQQAFFETTSIQSHKPFNVDLNQAHSKIDLLQQTLAAFTSTQNTKQVAGRLKTPTNFKSNPSKTPKLAPKQVEEPAKALINLHQIINHTTPSKVQKKGSGDVSPSAASRIVRENPRQIKIGNLKYDC</sequence>
<feature type="compositionally biased region" description="Polar residues" evidence="2">
    <location>
        <begin position="367"/>
        <end position="406"/>
    </location>
</feature>
<evidence type="ECO:0000256" key="2">
    <source>
        <dbReference type="SAM" id="MobiDB-lite"/>
    </source>
</evidence>
<evidence type="ECO:0000313" key="4">
    <source>
        <dbReference type="Proteomes" id="UP000785679"/>
    </source>
</evidence>
<evidence type="ECO:0000313" key="3">
    <source>
        <dbReference type="EMBL" id="TNV81239.1"/>
    </source>
</evidence>